<feature type="domain" description="AP complex mu/sigma subunit" evidence="7">
    <location>
        <begin position="1"/>
        <end position="141"/>
    </location>
</feature>
<keyword evidence="3 6" id="KW-0813">Transport</keyword>
<dbReference type="Pfam" id="PF01217">
    <property type="entry name" value="Clat_adaptor_s"/>
    <property type="match status" value="1"/>
</dbReference>
<dbReference type="SUPFAM" id="SSF64356">
    <property type="entry name" value="SNARE-like"/>
    <property type="match status" value="1"/>
</dbReference>
<reference evidence="8" key="1">
    <citation type="submission" date="2018-11" db="EMBL/GenBank/DDBJ databases">
        <title>Myxobolus squamalis genome and transcriptome.</title>
        <authorList>
            <person name="Yahalomi D."/>
            <person name="Atkinson S.D."/>
            <person name="Neuhof M."/>
            <person name="Chang E.S."/>
            <person name="Philippe H."/>
            <person name="Cartwright P."/>
            <person name="Bartholomew J.L."/>
            <person name="Huchon D."/>
        </authorList>
    </citation>
    <scope>NUCLEOTIDE SEQUENCE</scope>
    <source>
        <strain evidence="8">71B08</strain>
        <tissue evidence="8">Whole</tissue>
    </source>
</reference>
<evidence type="ECO:0000256" key="2">
    <source>
        <dbReference type="ARBA" id="ARBA00006972"/>
    </source>
</evidence>
<dbReference type="GO" id="GO:0012505">
    <property type="term" value="C:endomembrane system"/>
    <property type="evidence" value="ECO:0007669"/>
    <property type="project" value="UniProtKB-SubCell"/>
</dbReference>
<keyword evidence="5 6" id="KW-0472">Membrane</keyword>
<evidence type="ECO:0000313" key="8">
    <source>
        <dbReference type="EMBL" id="NDJ97430.1"/>
    </source>
</evidence>
<evidence type="ECO:0000256" key="4">
    <source>
        <dbReference type="ARBA" id="ARBA00022927"/>
    </source>
</evidence>
<keyword evidence="4 6" id="KW-0653">Protein transport</keyword>
<evidence type="ECO:0000256" key="1">
    <source>
        <dbReference type="ARBA" id="ARBA00004308"/>
    </source>
</evidence>
<dbReference type="PANTHER" id="PTHR11753">
    <property type="entry name" value="ADAPTOR COMPLEXES SMALL SUBUNIT FAMILY"/>
    <property type="match status" value="1"/>
</dbReference>
<comment type="similarity">
    <text evidence="2 6">Belongs to the adaptor complexes small subunit family.</text>
</comment>
<evidence type="ECO:0000256" key="5">
    <source>
        <dbReference type="ARBA" id="ARBA00023136"/>
    </source>
</evidence>
<name>A0A6B2G1H3_MYXSQ</name>
<evidence type="ECO:0000259" key="7">
    <source>
        <dbReference type="Pfam" id="PF01217"/>
    </source>
</evidence>
<dbReference type="AlphaFoldDB" id="A0A6B2G1H3"/>
<organism evidence="8">
    <name type="scientific">Myxobolus squamalis</name>
    <name type="common">Myxosporean</name>
    <dbReference type="NCBI Taxonomy" id="59785"/>
    <lineage>
        <taxon>Eukaryota</taxon>
        <taxon>Metazoa</taxon>
        <taxon>Cnidaria</taxon>
        <taxon>Myxozoa</taxon>
        <taxon>Myxosporea</taxon>
        <taxon>Bivalvulida</taxon>
        <taxon>Platysporina</taxon>
        <taxon>Myxobolidae</taxon>
        <taxon>Myxobolus</taxon>
    </lineage>
</organism>
<evidence type="ECO:0000256" key="6">
    <source>
        <dbReference type="PIRNR" id="PIRNR015588"/>
    </source>
</evidence>
<dbReference type="GO" id="GO:0006886">
    <property type="term" value="P:intracellular protein transport"/>
    <property type="evidence" value="ECO:0007669"/>
    <property type="project" value="UniProtKB-UniRule"/>
</dbReference>
<dbReference type="InterPro" id="IPR022775">
    <property type="entry name" value="AP_mu_sigma_su"/>
</dbReference>
<dbReference type="Gene3D" id="3.30.450.60">
    <property type="match status" value="1"/>
</dbReference>
<dbReference type="PIRSF" id="PIRSF015588">
    <property type="entry name" value="AP_complex_sigma"/>
    <property type="match status" value="1"/>
</dbReference>
<accession>A0A6B2G1H3</accession>
<dbReference type="InterPro" id="IPR016635">
    <property type="entry name" value="AP_complex_ssu"/>
</dbReference>
<comment type="subcellular location">
    <subcellularLocation>
        <location evidence="1">Endomembrane system</location>
    </subcellularLocation>
</comment>
<proteinExistence type="inferred from homology"/>
<protein>
    <recommendedName>
        <fullName evidence="6">AP complex subunit sigma</fullName>
    </recommendedName>
</protein>
<dbReference type="InterPro" id="IPR011012">
    <property type="entry name" value="Longin-like_dom_sf"/>
</dbReference>
<sequence>MINYIVMVNRIGKLRIQKWYTPISPRDKKNIISDLIEIAINNNPKACNIYTYKDLTIIHRRYAGLNFLVAIDKNDNELYYIEVVHRLVEVLDMYFGNVCELDIIYNFEKVQFVIDELIVGGELQETNKFLVSNAVATHDEMEEINPQGISFKAIFDDIGF</sequence>
<dbReference type="EMBL" id="GHBR01002825">
    <property type="protein sequence ID" value="NDJ97430.1"/>
    <property type="molecule type" value="Transcribed_RNA"/>
</dbReference>
<evidence type="ECO:0000256" key="3">
    <source>
        <dbReference type="ARBA" id="ARBA00022448"/>
    </source>
</evidence>